<reference evidence="1" key="2">
    <citation type="submission" date="2020-09" db="EMBL/GenBank/DDBJ databases">
        <authorList>
            <person name="Sun Q."/>
            <person name="Ohkuma M."/>
        </authorList>
    </citation>
    <scope>NUCLEOTIDE SEQUENCE</scope>
    <source>
        <strain evidence="1">JCM 4403</strain>
    </source>
</reference>
<organism evidence="1 2">
    <name type="scientific">Streptomyces pilosus</name>
    <dbReference type="NCBI Taxonomy" id="28893"/>
    <lineage>
        <taxon>Bacteria</taxon>
        <taxon>Bacillati</taxon>
        <taxon>Actinomycetota</taxon>
        <taxon>Actinomycetes</taxon>
        <taxon>Kitasatosporales</taxon>
        <taxon>Streptomycetaceae</taxon>
        <taxon>Streptomyces</taxon>
    </lineage>
</organism>
<dbReference type="EMBL" id="BMTU01000014">
    <property type="protein sequence ID" value="GGR00699.1"/>
    <property type="molecule type" value="Genomic_DNA"/>
</dbReference>
<name>A0A918C0G5_9ACTN</name>
<protein>
    <submittedName>
        <fullName evidence="1">Uncharacterized protein</fullName>
    </submittedName>
</protein>
<dbReference type="AlphaFoldDB" id="A0A918C0G5"/>
<evidence type="ECO:0000313" key="1">
    <source>
        <dbReference type="EMBL" id="GGR00699.1"/>
    </source>
</evidence>
<proteinExistence type="predicted"/>
<gene>
    <name evidence="1" type="ORF">GCM10010280_55770</name>
</gene>
<sequence>MTPALSCYSTALVEYLGGAAAEDLAAAVHLWVRTDRPDGALAFSHHDRVDGGVLVHDHRPDWPSARAALAGLLAGEGQVIVSGNAFHLPWSPHHGVRRVPHWFLLRAHDAQGWLVADPFHALMPGGEQLPYAGVLDDDALRRALTPLGRIDPAVRNREVHALGEPVDIGPTDAYRWLRRATAPPAGLPAPWPGTWLREPREVLGYLRDRLTSDGALLERHVDDLWAASRHQLHRLGPDPDPDLADAWTQLPKALRFAADSARRGRPRTGVAERALDAVAGLTTGREVHRARG</sequence>
<reference evidence="1" key="1">
    <citation type="journal article" date="2014" name="Int. J. Syst. Evol. Microbiol.">
        <title>Complete genome sequence of Corynebacterium casei LMG S-19264T (=DSM 44701T), isolated from a smear-ripened cheese.</title>
        <authorList>
            <consortium name="US DOE Joint Genome Institute (JGI-PGF)"/>
            <person name="Walter F."/>
            <person name="Albersmeier A."/>
            <person name="Kalinowski J."/>
            <person name="Ruckert C."/>
        </authorList>
    </citation>
    <scope>NUCLEOTIDE SEQUENCE</scope>
    <source>
        <strain evidence="1">JCM 4403</strain>
    </source>
</reference>
<comment type="caution">
    <text evidence="1">The sequence shown here is derived from an EMBL/GenBank/DDBJ whole genome shotgun (WGS) entry which is preliminary data.</text>
</comment>
<dbReference type="RefSeq" id="WP_189560796.1">
    <property type="nucleotide sequence ID" value="NZ_BMTU01000014.1"/>
</dbReference>
<dbReference type="Proteomes" id="UP000656732">
    <property type="component" value="Unassembled WGS sequence"/>
</dbReference>
<evidence type="ECO:0000313" key="2">
    <source>
        <dbReference type="Proteomes" id="UP000656732"/>
    </source>
</evidence>
<keyword evidence="2" id="KW-1185">Reference proteome</keyword>
<accession>A0A918C0G5</accession>